<dbReference type="PANTHER" id="PTHR14097">
    <property type="entry name" value="OXIDOREDUCTASE HTATIP2"/>
    <property type="match status" value="1"/>
</dbReference>
<dbReference type="CDD" id="cd05250">
    <property type="entry name" value="CC3_like_SDR_a"/>
    <property type="match status" value="1"/>
</dbReference>
<dbReference type="Proteomes" id="UP001403385">
    <property type="component" value="Unassembled WGS sequence"/>
</dbReference>
<dbReference type="PANTHER" id="PTHR14097:SF7">
    <property type="entry name" value="OXIDOREDUCTASE HTATIP2"/>
    <property type="match status" value="1"/>
</dbReference>
<dbReference type="GO" id="GO:0016020">
    <property type="term" value="C:membrane"/>
    <property type="evidence" value="ECO:0007669"/>
    <property type="project" value="UniProtKB-SubCell"/>
</dbReference>
<dbReference type="InterPro" id="IPR001509">
    <property type="entry name" value="Epimerase_deHydtase"/>
</dbReference>
<dbReference type="EMBL" id="JBDKWZ010000001">
    <property type="protein sequence ID" value="MEN7546391.1"/>
    <property type="molecule type" value="Genomic_DNA"/>
</dbReference>
<protein>
    <submittedName>
        <fullName evidence="4">Oxidoreductase</fullName>
    </submittedName>
</protein>
<evidence type="ECO:0000256" key="2">
    <source>
        <dbReference type="ARBA" id="ARBA00023136"/>
    </source>
</evidence>
<reference evidence="4 5" key="1">
    <citation type="submission" date="2024-04" db="EMBL/GenBank/DDBJ databases">
        <title>Novel genus in family Flammeovirgaceae.</title>
        <authorList>
            <person name="Nguyen T.H."/>
            <person name="Vuong T.Q."/>
            <person name="Le H."/>
            <person name="Kim S.-G."/>
        </authorList>
    </citation>
    <scope>NUCLEOTIDE SEQUENCE [LARGE SCALE GENOMIC DNA]</scope>
    <source>
        <strain evidence="4 5">JCM 23209</strain>
    </source>
</reference>
<evidence type="ECO:0000256" key="1">
    <source>
        <dbReference type="ARBA" id="ARBA00004370"/>
    </source>
</evidence>
<name>A0AAW9RZP1_9BACT</name>
<feature type="domain" description="NAD-dependent epimerase/dehydratase" evidence="3">
    <location>
        <begin position="12"/>
        <end position="120"/>
    </location>
</feature>
<dbReference type="AlphaFoldDB" id="A0AAW9RZP1"/>
<dbReference type="Gene3D" id="3.40.50.720">
    <property type="entry name" value="NAD(P)-binding Rossmann-like Domain"/>
    <property type="match status" value="1"/>
</dbReference>
<gene>
    <name evidence="4" type="ORF">AAG747_00635</name>
</gene>
<evidence type="ECO:0000259" key="3">
    <source>
        <dbReference type="Pfam" id="PF01370"/>
    </source>
</evidence>
<sequence>MSDTKEITSKVALVAGATGLIGHTLVKALLKQESYRQVIALVRRPLGIENDKLKEINVDFDTLGNLPPEVIVDTAFCCLGTTMKKAGSKEKFYKVDCTYVQYFAEYALRAGAKHFHLVSALGSNKTSMFFYNRVKGEAEEFVRKMPFDKILIYRPSLLLGERQEARLGEGFAKMFNQLFSFLIPLRYRGIHADTVVAAMLQSEKVAFGPTLQLLESEELQTFH</sequence>
<keyword evidence="2" id="KW-0472">Membrane</keyword>
<dbReference type="RefSeq" id="WP_346819179.1">
    <property type="nucleotide sequence ID" value="NZ_JBDKWZ010000001.1"/>
</dbReference>
<evidence type="ECO:0000313" key="5">
    <source>
        <dbReference type="Proteomes" id="UP001403385"/>
    </source>
</evidence>
<keyword evidence="5" id="KW-1185">Reference proteome</keyword>
<dbReference type="SUPFAM" id="SSF51735">
    <property type="entry name" value="NAD(P)-binding Rossmann-fold domains"/>
    <property type="match status" value="1"/>
</dbReference>
<proteinExistence type="predicted"/>
<dbReference type="Pfam" id="PF01370">
    <property type="entry name" value="Epimerase"/>
    <property type="match status" value="1"/>
</dbReference>
<comment type="caution">
    <text evidence="4">The sequence shown here is derived from an EMBL/GenBank/DDBJ whole genome shotgun (WGS) entry which is preliminary data.</text>
</comment>
<organism evidence="4 5">
    <name type="scientific">Rapidithrix thailandica</name>
    <dbReference type="NCBI Taxonomy" id="413964"/>
    <lineage>
        <taxon>Bacteria</taxon>
        <taxon>Pseudomonadati</taxon>
        <taxon>Bacteroidota</taxon>
        <taxon>Cytophagia</taxon>
        <taxon>Cytophagales</taxon>
        <taxon>Flammeovirgaceae</taxon>
        <taxon>Rapidithrix</taxon>
    </lineage>
</organism>
<accession>A0AAW9RZP1</accession>
<evidence type="ECO:0000313" key="4">
    <source>
        <dbReference type="EMBL" id="MEN7546391.1"/>
    </source>
</evidence>
<comment type="subcellular location">
    <subcellularLocation>
        <location evidence="1">Membrane</location>
    </subcellularLocation>
</comment>
<dbReference type="InterPro" id="IPR036291">
    <property type="entry name" value="NAD(P)-bd_dom_sf"/>
</dbReference>